<dbReference type="InterPro" id="IPR018357">
    <property type="entry name" value="Hexapep_transf_CS"/>
</dbReference>
<name>A0A8J6J490_9FIRM</name>
<accession>A0A8J6J490</accession>
<gene>
    <name evidence="3" type="ORF">H8S57_01140</name>
</gene>
<dbReference type="Proteomes" id="UP000661435">
    <property type="component" value="Unassembled WGS sequence"/>
</dbReference>
<dbReference type="EMBL" id="JACOPP010000001">
    <property type="protein sequence ID" value="MBC5732331.1"/>
    <property type="molecule type" value="Genomic_DNA"/>
</dbReference>
<evidence type="ECO:0000313" key="4">
    <source>
        <dbReference type="Proteomes" id="UP000661435"/>
    </source>
</evidence>
<comment type="caution">
    <text evidence="3">The sequence shown here is derived from an EMBL/GenBank/DDBJ whole genome shotgun (WGS) entry which is preliminary data.</text>
</comment>
<dbReference type="SUPFAM" id="SSF51161">
    <property type="entry name" value="Trimeric LpxA-like enzymes"/>
    <property type="match status" value="1"/>
</dbReference>
<keyword evidence="1" id="KW-0808">Transferase</keyword>
<dbReference type="AlphaFoldDB" id="A0A8J6J490"/>
<organism evidence="3 4">
    <name type="scientific">Lawsonibacter hominis</name>
    <dbReference type="NCBI Taxonomy" id="2763053"/>
    <lineage>
        <taxon>Bacteria</taxon>
        <taxon>Bacillati</taxon>
        <taxon>Bacillota</taxon>
        <taxon>Clostridia</taxon>
        <taxon>Eubacteriales</taxon>
        <taxon>Oscillospiraceae</taxon>
        <taxon>Lawsonibacter</taxon>
    </lineage>
</organism>
<dbReference type="InterPro" id="IPR001451">
    <property type="entry name" value="Hexapep"/>
</dbReference>
<keyword evidence="2" id="KW-0677">Repeat</keyword>
<sequence length="211" mass="23596">MLDFSQDLSAQTPLVHPTSRIQNCTLGRYVEIGDRCVLEETAVGDYTYCFGSNDVIYTTLGKFNSIATGVRISPVQHPAKTRAAAHHFTYRCSHYGFGPDDEGLIRWRRETSHVTTGNDVWIGHNAVVMGGVTLGDGAVVGAGAVVTHDVAPYEIVGGVPARHIGWRYAPEVIAAMERIRWWDWSHETLKERLRDFDDVERFCARYDIGQK</sequence>
<dbReference type="GO" id="GO:0016740">
    <property type="term" value="F:transferase activity"/>
    <property type="evidence" value="ECO:0007669"/>
    <property type="project" value="UniProtKB-KW"/>
</dbReference>
<dbReference type="InterPro" id="IPR050179">
    <property type="entry name" value="Trans_hexapeptide_repeat"/>
</dbReference>
<proteinExistence type="predicted"/>
<protein>
    <submittedName>
        <fullName evidence="3">Acetyltransferase</fullName>
    </submittedName>
</protein>
<dbReference type="NCBIfam" id="TIGR03308">
    <property type="entry name" value="phn_thr-fam"/>
    <property type="match status" value="1"/>
</dbReference>
<dbReference type="RefSeq" id="WP_186906230.1">
    <property type="nucleotide sequence ID" value="NZ_JACOPP010000001.1"/>
</dbReference>
<dbReference type="PANTHER" id="PTHR43300">
    <property type="entry name" value="ACETYLTRANSFERASE"/>
    <property type="match status" value="1"/>
</dbReference>
<evidence type="ECO:0000256" key="1">
    <source>
        <dbReference type="ARBA" id="ARBA00022679"/>
    </source>
</evidence>
<dbReference type="Pfam" id="PF00132">
    <property type="entry name" value="Hexapep"/>
    <property type="match status" value="1"/>
</dbReference>
<dbReference type="PANTHER" id="PTHR43300:SF11">
    <property type="entry name" value="ACETYLTRANSFERASE RV3034C-RELATED"/>
    <property type="match status" value="1"/>
</dbReference>
<dbReference type="PROSITE" id="PS00101">
    <property type="entry name" value="HEXAPEP_TRANSFERASES"/>
    <property type="match status" value="1"/>
</dbReference>
<dbReference type="InterPro" id="IPR011004">
    <property type="entry name" value="Trimer_LpxA-like_sf"/>
</dbReference>
<keyword evidence="4" id="KW-1185">Reference proteome</keyword>
<dbReference type="CDD" id="cd03349">
    <property type="entry name" value="LbH_XAT"/>
    <property type="match status" value="1"/>
</dbReference>
<dbReference type="Gene3D" id="2.160.10.10">
    <property type="entry name" value="Hexapeptide repeat proteins"/>
    <property type="match status" value="1"/>
</dbReference>
<dbReference type="InterPro" id="IPR017694">
    <property type="entry name" value="Phosphonate_tfrase_rpt"/>
</dbReference>
<evidence type="ECO:0000256" key="2">
    <source>
        <dbReference type="ARBA" id="ARBA00022737"/>
    </source>
</evidence>
<evidence type="ECO:0000313" key="3">
    <source>
        <dbReference type="EMBL" id="MBC5732331.1"/>
    </source>
</evidence>
<reference evidence="3" key="1">
    <citation type="submission" date="2020-08" db="EMBL/GenBank/DDBJ databases">
        <title>Genome public.</title>
        <authorList>
            <person name="Liu C."/>
            <person name="Sun Q."/>
        </authorList>
    </citation>
    <scope>NUCLEOTIDE SEQUENCE</scope>
    <source>
        <strain evidence="3">NSJ-51</strain>
    </source>
</reference>